<keyword evidence="8" id="KW-1185">Reference proteome</keyword>
<evidence type="ECO:0000256" key="3">
    <source>
        <dbReference type="ARBA" id="ARBA00018392"/>
    </source>
</evidence>
<sequence>MISENPAKARIFLTASEAYPALETLFLDAEEELLAGFRVFDPATPLYSERAREIGDTWFDLIEHTLRRGVRFRMLLTDFDPIIRPDLHRGTWLAKHRMILAGEASGNPHLLDIVPAMHPARVGWLPRIFFWPKIISEIRAEVKRLNALPQQEAAMQLKHAPGLGQYVSGDHPQLKVGLRQFPALIPTTHHQKLIVADGKRLMLGGLDVNERRYDTPEHQREGPQTWHDTQIMCEGPIVEQAQRHLFEMLAVTNGTRAPQPLPLLLRTLSRKHDNAALHMSPRPVLNRIEQTHLKLIAKAQHLIYLESQYFRSRVITKALARAAREKPDLKLILVLPAAPDDVAFEHSTKSDARFGEYLQAKSVRKVTRAFGKRCLVMSPARPVKLDKDSGRAAHYDAPMIYLHSKVSIFDETDAIISSANLNGRSMRWDTEVGTHLTDQQTVKELKSRSFSHWLPNDAGPEYHDLNTATSAWRKLAVQNAKLPPQQRSGFVLPFPIAPARHFGRNLPAVPEELV</sequence>
<name>A0A073JH54_9RHOB</name>
<dbReference type="RefSeq" id="WP_037922619.1">
    <property type="nucleotide sequence ID" value="NZ_CP054599.1"/>
</dbReference>
<evidence type="ECO:0000313" key="8">
    <source>
        <dbReference type="Proteomes" id="UP000027746"/>
    </source>
</evidence>
<feature type="domain" description="PLD phosphodiesterase" evidence="6">
    <location>
        <begin position="185"/>
        <end position="212"/>
    </location>
</feature>
<dbReference type="SMART" id="SM00155">
    <property type="entry name" value="PLDc"/>
    <property type="match status" value="2"/>
</dbReference>
<dbReference type="GeneID" id="68868111"/>
<dbReference type="PANTHER" id="PTHR21248:SF22">
    <property type="entry name" value="PHOSPHOLIPASE D"/>
    <property type="match status" value="1"/>
</dbReference>
<dbReference type="AlphaFoldDB" id="A0A073JH54"/>
<dbReference type="Proteomes" id="UP000027746">
    <property type="component" value="Unassembled WGS sequence"/>
</dbReference>
<feature type="domain" description="PLD phosphodiesterase" evidence="6">
    <location>
        <begin position="398"/>
        <end position="425"/>
    </location>
</feature>
<accession>A0A073JH54</accession>
<comment type="function">
    <text evidence="1">Could be a virulence factor.</text>
</comment>
<evidence type="ECO:0000256" key="5">
    <source>
        <dbReference type="ARBA" id="ARBA00029594"/>
    </source>
</evidence>
<dbReference type="SUPFAM" id="SSF56024">
    <property type="entry name" value="Phospholipase D/nuclease"/>
    <property type="match status" value="2"/>
</dbReference>
<organism evidence="7 8">
    <name type="scientific">Pseudosulfitobacter pseudonitzschiae</name>
    <dbReference type="NCBI Taxonomy" id="1402135"/>
    <lineage>
        <taxon>Bacteria</taxon>
        <taxon>Pseudomonadati</taxon>
        <taxon>Pseudomonadota</taxon>
        <taxon>Alphaproteobacteria</taxon>
        <taxon>Rhodobacterales</taxon>
        <taxon>Roseobacteraceae</taxon>
        <taxon>Pseudosulfitobacter</taxon>
    </lineage>
</organism>
<dbReference type="InterPro" id="IPR025202">
    <property type="entry name" value="PLD-like_dom"/>
</dbReference>
<evidence type="ECO:0000256" key="1">
    <source>
        <dbReference type="ARBA" id="ARBA00003145"/>
    </source>
</evidence>
<protein>
    <recommendedName>
        <fullName evidence="3">Phospholipase D</fullName>
    </recommendedName>
    <alternativeName>
        <fullName evidence="5">Choline phosphatase</fullName>
    </alternativeName>
</protein>
<keyword evidence="4" id="KW-0964">Secreted</keyword>
<gene>
    <name evidence="7" type="ORF">SUH3_09695</name>
</gene>
<evidence type="ECO:0000256" key="2">
    <source>
        <dbReference type="ARBA" id="ARBA00004613"/>
    </source>
</evidence>
<proteinExistence type="predicted"/>
<dbReference type="CDD" id="cd09105">
    <property type="entry name" value="PLDc_vPLD1_2_like_2"/>
    <property type="match status" value="1"/>
</dbReference>
<dbReference type="PANTHER" id="PTHR21248">
    <property type="entry name" value="CARDIOLIPIN SYNTHASE"/>
    <property type="match status" value="1"/>
</dbReference>
<evidence type="ECO:0000259" key="6">
    <source>
        <dbReference type="PROSITE" id="PS50035"/>
    </source>
</evidence>
<dbReference type="Pfam" id="PF13091">
    <property type="entry name" value="PLDc_2"/>
    <property type="match status" value="1"/>
</dbReference>
<dbReference type="GO" id="GO:0030572">
    <property type="term" value="F:phosphatidyltransferase activity"/>
    <property type="evidence" value="ECO:0007669"/>
    <property type="project" value="UniProtKB-ARBA"/>
</dbReference>
<comment type="subcellular location">
    <subcellularLocation>
        <location evidence="2">Secreted</location>
    </subcellularLocation>
</comment>
<evidence type="ECO:0000313" key="7">
    <source>
        <dbReference type="EMBL" id="KEJ97037.1"/>
    </source>
</evidence>
<dbReference type="GO" id="GO:0032049">
    <property type="term" value="P:cardiolipin biosynthetic process"/>
    <property type="evidence" value="ECO:0007669"/>
    <property type="project" value="UniProtKB-ARBA"/>
</dbReference>
<comment type="caution">
    <text evidence="7">The sequence shown here is derived from an EMBL/GenBank/DDBJ whole genome shotgun (WGS) entry which is preliminary data.</text>
</comment>
<dbReference type="GO" id="GO:0005576">
    <property type="term" value="C:extracellular region"/>
    <property type="evidence" value="ECO:0007669"/>
    <property type="project" value="UniProtKB-SubCell"/>
</dbReference>
<dbReference type="EMBL" id="JAMD01000002">
    <property type="protein sequence ID" value="KEJ97037.1"/>
    <property type="molecule type" value="Genomic_DNA"/>
</dbReference>
<evidence type="ECO:0000256" key="4">
    <source>
        <dbReference type="ARBA" id="ARBA00022525"/>
    </source>
</evidence>
<reference evidence="7 8" key="1">
    <citation type="submission" date="2014-01" db="EMBL/GenBank/DDBJ databases">
        <title>Sulfitobacter sp. H3 (MCCC 1A00686) Genome Sequencing.</title>
        <authorList>
            <person name="Lai Q."/>
            <person name="Hong Z."/>
        </authorList>
    </citation>
    <scope>NUCLEOTIDE SEQUENCE [LARGE SCALE GENOMIC DNA]</scope>
    <source>
        <strain evidence="7 8">H3</strain>
    </source>
</reference>
<dbReference type="Gene3D" id="3.30.870.10">
    <property type="entry name" value="Endonuclease Chain A"/>
    <property type="match status" value="2"/>
</dbReference>
<dbReference type="OrthoDB" id="8828485at2"/>
<dbReference type="PROSITE" id="PS50035">
    <property type="entry name" value="PLD"/>
    <property type="match status" value="2"/>
</dbReference>
<dbReference type="InterPro" id="IPR001736">
    <property type="entry name" value="PLipase_D/transphosphatidylase"/>
</dbReference>